<evidence type="ECO:0000313" key="12">
    <source>
        <dbReference type="Proteomes" id="UP000270834"/>
    </source>
</evidence>
<evidence type="ECO:0000313" key="6">
    <source>
        <dbReference type="EMBL" id="RCI73507.1"/>
    </source>
</evidence>
<dbReference type="Proteomes" id="UP000194857">
    <property type="component" value="Unassembled WGS sequence"/>
</dbReference>
<protein>
    <submittedName>
        <fullName evidence="8">DUF2937 domain-containing protein</fullName>
    </submittedName>
    <submittedName>
        <fullName evidence="3">DUF2937 family protein</fullName>
    </submittedName>
</protein>
<reference evidence="3 14" key="8">
    <citation type="submission" date="2019-11" db="EMBL/GenBank/DDBJ databases">
        <title>Genomes of ocular Pseudomonas aeruginosa isolates.</title>
        <authorList>
            <person name="Khan M."/>
            <person name="Rice S.A."/>
            <person name="Willcox M.D.P."/>
            <person name="Stapleton F."/>
        </authorList>
    </citation>
    <scope>NUCLEOTIDE SEQUENCE [LARGE SCALE GENOMIC DNA]</scope>
    <source>
        <strain evidence="3 14">PA221</strain>
    </source>
</reference>
<evidence type="ECO:0000313" key="5">
    <source>
        <dbReference type="EMBL" id="OTI55133.1"/>
    </source>
</evidence>
<evidence type="ECO:0000313" key="2">
    <source>
        <dbReference type="EMBL" id="CRP68210.1"/>
    </source>
</evidence>
<reference evidence="8 13" key="7">
    <citation type="submission" date="2019-01" db="EMBL/GenBank/DDBJ databases">
        <title>The Pseudomonas aeruginosa pan-genome provides new insights on its population structure, horizontal gene transfer and pathogenicity.</title>
        <authorList>
            <person name="Freschi L."/>
            <person name="Vincent A.T."/>
            <person name="Jeukens J."/>
            <person name="Emond-Rheault J.-G."/>
            <person name="Kukavica-Ibrulj I."/>
            <person name="Dupont M.-J."/>
            <person name="Charette S.J."/>
            <person name="Boyle B."/>
            <person name="Levesque R.C."/>
        </authorList>
    </citation>
    <scope>NUCLEOTIDE SEQUENCE [LARGE SCALE GENOMIC DNA]</scope>
    <source>
        <strain evidence="8 13">PA-W36</strain>
    </source>
</reference>
<reference evidence="5 10" key="3">
    <citation type="submission" date="2017-05" db="EMBL/GenBank/DDBJ databases">
        <authorList>
            <person name="Song R."/>
            <person name="Chenine A.L."/>
            <person name="Ruprecht R.M."/>
        </authorList>
    </citation>
    <scope>NUCLEOTIDE SEQUENCE [LARGE SCALE GENOMIC DNA]</scope>
    <source>
        <strain evidence="5 10">S567_C10_BS</strain>
    </source>
</reference>
<dbReference type="Proteomes" id="UP000433532">
    <property type="component" value="Unassembled WGS sequence"/>
</dbReference>
<dbReference type="Pfam" id="PF11157">
    <property type="entry name" value="DUF2937"/>
    <property type="match status" value="1"/>
</dbReference>
<reference evidence="4" key="9">
    <citation type="submission" date="2020-01" db="EMBL/GenBank/DDBJ databases">
        <title>Bacteria Cultured from War Wounds Associated with the Conflict in Eastern Ukraine.</title>
        <authorList>
            <person name="Snesrud E."/>
            <person name="Galac M.R."/>
            <person name="Mc Gann P."/>
            <person name="Valentine K."/>
            <person name="Viacheslav K."/>
        </authorList>
    </citation>
    <scope>NUCLEOTIDE SEQUENCE</scope>
    <source>
        <strain evidence="4">VNMU148</strain>
    </source>
</reference>
<evidence type="ECO:0000313" key="3">
    <source>
        <dbReference type="EMBL" id="MUI33959.1"/>
    </source>
</evidence>
<dbReference type="Proteomes" id="UP000253594">
    <property type="component" value="Unassembled WGS sequence"/>
</dbReference>
<dbReference type="EMBL" id="QORE01000595">
    <property type="protein sequence ID" value="RCI73507.1"/>
    <property type="molecule type" value="Genomic_DNA"/>
</dbReference>
<dbReference type="PIRSF" id="PIRSF029393">
    <property type="entry name" value="UCP029393"/>
    <property type="match status" value="1"/>
</dbReference>
<accession>A0A1S1C173</accession>
<dbReference type="Proteomes" id="UP000270834">
    <property type="component" value="Unassembled WGS sequence"/>
</dbReference>
<evidence type="ECO:0000313" key="4">
    <source>
        <dbReference type="EMBL" id="MZZ11904.1"/>
    </source>
</evidence>
<dbReference type="RefSeq" id="WP_003082681.1">
    <property type="nucleotide sequence ID" value="NZ_AP024513.1"/>
</dbReference>
<evidence type="ECO:0000313" key="9">
    <source>
        <dbReference type="Proteomes" id="UP000045039"/>
    </source>
</evidence>
<keyword evidence="1" id="KW-1133">Transmembrane helix</keyword>
<dbReference type="eggNOG" id="ENOG5032YDB">
    <property type="taxonomic scope" value="Bacteria"/>
</dbReference>
<dbReference type="EMBL" id="WOAD01000001">
    <property type="protein sequence ID" value="MUI33959.1"/>
    <property type="molecule type" value="Genomic_DNA"/>
</dbReference>
<reference evidence="2" key="2">
    <citation type="submission" date="2015-06" db="EMBL/GenBank/DDBJ databases">
        <authorList>
            <person name="Radhakrishnan R."/>
            <person name="Underwood A."/>
            <person name="Al-Shahib A."/>
        </authorList>
    </citation>
    <scope>NUCLEOTIDE SEQUENCE</scope>
    <source>
        <strain evidence="2">P19_London_7_VIM_2_05_10</strain>
    </source>
</reference>
<evidence type="ECO:0000313" key="8">
    <source>
        <dbReference type="EMBL" id="RPM10620.1"/>
    </source>
</evidence>
<reference evidence="8 13" key="4">
    <citation type="submission" date="2017-08" db="EMBL/GenBank/DDBJ databases">
        <authorList>
            <person name="Feschi L."/>
            <person name="Jeukens J."/>
            <person name="Emond-Rheault J.-G."/>
            <person name="Kukavica-Ibrulj I."/>
            <person name="Boyle B."/>
            <person name="Levesque R.C."/>
        </authorList>
    </citation>
    <scope>NUCLEOTIDE SEQUENCE [LARGE SCALE GENOMIC DNA]</scope>
    <source>
        <strain evidence="8 13">PA-W36</strain>
    </source>
</reference>
<dbReference type="SMR" id="A0A072ZIK4"/>
<dbReference type="InterPro" id="IPR016917">
    <property type="entry name" value="UCP029393"/>
</dbReference>
<evidence type="ECO:0000313" key="13">
    <source>
        <dbReference type="Proteomes" id="UP000284767"/>
    </source>
</evidence>
<name>A0A072ZIK4_PSEAI</name>
<dbReference type="AlphaFoldDB" id="A0A072ZIK4"/>
<dbReference type="Proteomes" id="UP000644192">
    <property type="component" value="Unassembled WGS sequence"/>
</dbReference>
<dbReference type="InterPro" id="IPR022584">
    <property type="entry name" value="DUF2937"/>
</dbReference>
<sequence>MFRSYLRLLLFTLGLLLGVQVPGFIDDYAKRVDAHRLEAAQNIQGFQQTAGQFFNGSLEELVRHYRSNSDPVFQRDGENLDRLMRRARMLDAEWQAMQGPWYARAWHMLRAPNHELLMETYASYSYQVLLKPEVIAWGLGCALLVAWIAELIVYSLASLFGFGEDRRTRERHWS</sequence>
<reference evidence="6 11" key="5">
    <citation type="submission" date="2018-07" db="EMBL/GenBank/DDBJ databases">
        <title>Mechanisms of high-level aminoglycoside resistance among Gram-negative pathogens in Brazil.</title>
        <authorList>
            <person name="Ballaben A.S."/>
            <person name="Darini A.L.C."/>
            <person name="Doi Y."/>
        </authorList>
    </citation>
    <scope>NUCLEOTIDE SEQUENCE [LARGE SCALE GENOMIC DNA]</scope>
    <source>
        <strain evidence="6 11">B2-305</strain>
    </source>
</reference>
<dbReference type="EMBL" id="RBSQ01001143">
    <property type="protein sequence ID" value="RMS47410.1"/>
    <property type="molecule type" value="Genomic_DNA"/>
</dbReference>
<keyword evidence="1" id="KW-0472">Membrane</keyword>
<dbReference type="EMBL" id="CVVU01000235">
    <property type="protein sequence ID" value="CRP68210.1"/>
    <property type="molecule type" value="Genomic_DNA"/>
</dbReference>
<comment type="caution">
    <text evidence="5">The sequence shown here is derived from an EMBL/GenBank/DDBJ whole genome shotgun (WGS) entry which is preliminary data.</text>
</comment>
<evidence type="ECO:0000256" key="1">
    <source>
        <dbReference type="SAM" id="Phobius"/>
    </source>
</evidence>
<proteinExistence type="predicted"/>
<reference evidence="9" key="1">
    <citation type="submission" date="2015-06" db="EMBL/GenBank/DDBJ databases">
        <authorList>
            <person name="Radhakrishnan Rajesh"/>
            <person name="Underwood Anthony"/>
            <person name="Al-Shahib Ali"/>
        </authorList>
    </citation>
    <scope>NUCLEOTIDE SEQUENCE [LARGE SCALE GENOMIC DNA]</scope>
    <source>
        <strain evidence="9">P19_London_7_VIM_2_05_10</strain>
    </source>
</reference>
<evidence type="ECO:0000313" key="7">
    <source>
        <dbReference type="EMBL" id="RMS47410.1"/>
    </source>
</evidence>
<evidence type="ECO:0000313" key="10">
    <source>
        <dbReference type="Proteomes" id="UP000194857"/>
    </source>
</evidence>
<dbReference type="Proteomes" id="UP000045039">
    <property type="component" value="Unassembled WGS sequence"/>
</dbReference>
<gene>
    <name evidence="7" type="ORF">ALP65_01670</name>
    <name evidence="5" type="ORF">CAZ10_34640</name>
    <name evidence="6" type="ORF">DT376_17980</name>
    <name evidence="3" type="ORF">GNQ48_02995</name>
    <name evidence="4" type="ORF">GUL26_06575</name>
    <name evidence="8" type="ORF">IPC1295_23205</name>
    <name evidence="2" type="ORF">PAERUG_P19_London_7_VIM_2_05_10_05223</name>
</gene>
<dbReference type="EMBL" id="WXZT01000003">
    <property type="protein sequence ID" value="MZZ11904.1"/>
    <property type="molecule type" value="Genomic_DNA"/>
</dbReference>
<reference evidence="7 12" key="6">
    <citation type="submission" date="2018-08" db="EMBL/GenBank/DDBJ databases">
        <title>Recombination of ecologically and evolutionarily significant loci maintains genetic cohesion in the Pseudomonas syringae species complex.</title>
        <authorList>
            <person name="Dillon M."/>
            <person name="Thakur S."/>
            <person name="Almeida R.N.D."/>
            <person name="Weir B.S."/>
            <person name="Guttman D.S."/>
        </authorList>
    </citation>
    <scope>NUCLEOTIDE SEQUENCE [LARGE SCALE GENOMIC DNA]</scope>
    <source>
        <strain evidence="7 12">ICMP 7846</strain>
    </source>
</reference>
<dbReference type="EMBL" id="NSNE01000015">
    <property type="protein sequence ID" value="RPM10620.1"/>
    <property type="molecule type" value="Genomic_DNA"/>
</dbReference>
<dbReference type="Proteomes" id="UP000284767">
    <property type="component" value="Unassembled WGS sequence"/>
</dbReference>
<evidence type="ECO:0000313" key="14">
    <source>
        <dbReference type="Proteomes" id="UP000433532"/>
    </source>
</evidence>
<organism evidence="5 10">
    <name type="scientific">Pseudomonas aeruginosa</name>
    <dbReference type="NCBI Taxonomy" id="287"/>
    <lineage>
        <taxon>Bacteria</taxon>
        <taxon>Pseudomonadati</taxon>
        <taxon>Pseudomonadota</taxon>
        <taxon>Gammaproteobacteria</taxon>
        <taxon>Pseudomonadales</taxon>
        <taxon>Pseudomonadaceae</taxon>
        <taxon>Pseudomonas</taxon>
    </lineage>
</organism>
<dbReference type="EMBL" id="NFFZ01000032">
    <property type="protein sequence ID" value="OTI55133.1"/>
    <property type="molecule type" value="Genomic_DNA"/>
</dbReference>
<evidence type="ECO:0000313" key="11">
    <source>
        <dbReference type="Proteomes" id="UP000253594"/>
    </source>
</evidence>
<keyword evidence="1" id="KW-0812">Transmembrane</keyword>
<accession>A0A072ZIK4</accession>
<dbReference type="OMA" id="RVEAHLI"/>
<feature type="transmembrane region" description="Helical" evidence="1">
    <location>
        <begin position="134"/>
        <end position="162"/>
    </location>
</feature>